<gene>
    <name evidence="1" type="ORF">CTOB1V02_LOCUS11365</name>
</gene>
<dbReference type="EMBL" id="OB666485">
    <property type="protein sequence ID" value="CAD7233544.1"/>
    <property type="molecule type" value="Genomic_DNA"/>
</dbReference>
<name>A0A7R8WKQ2_9CRUS</name>
<protein>
    <submittedName>
        <fullName evidence="1">Uncharacterized protein</fullName>
    </submittedName>
</protein>
<reference evidence="1" key="1">
    <citation type="submission" date="2020-11" db="EMBL/GenBank/DDBJ databases">
        <authorList>
            <person name="Tran Van P."/>
        </authorList>
    </citation>
    <scope>NUCLEOTIDE SEQUENCE</scope>
</reference>
<proteinExistence type="predicted"/>
<accession>A0A7R8WKQ2</accession>
<feature type="non-terminal residue" evidence="1">
    <location>
        <position position="1"/>
    </location>
</feature>
<sequence length="202" mass="22591">MASQVAFSSNHEGYPNEDDMVDELKNFILTPPETPRKIPSRFQIPPSLASSYDLSDGKCEDSIVQHILNITCETFNAFPTSYFLMGVVFEPLVNSCQEEVQLTLRPLSHLTTHETRRGWSLNELYPSGSLGMFKHDIAKANEEEGNIVLGGICCVVAVTVTWMPYLMYGNSMAYIVKVVFSVLLSNVSVCFGLETILFFEET</sequence>
<organism evidence="1">
    <name type="scientific">Cyprideis torosa</name>
    <dbReference type="NCBI Taxonomy" id="163714"/>
    <lineage>
        <taxon>Eukaryota</taxon>
        <taxon>Metazoa</taxon>
        <taxon>Ecdysozoa</taxon>
        <taxon>Arthropoda</taxon>
        <taxon>Crustacea</taxon>
        <taxon>Oligostraca</taxon>
        <taxon>Ostracoda</taxon>
        <taxon>Podocopa</taxon>
        <taxon>Podocopida</taxon>
        <taxon>Cytherocopina</taxon>
        <taxon>Cytheroidea</taxon>
        <taxon>Cytherideidae</taxon>
        <taxon>Cyprideis</taxon>
    </lineage>
</organism>
<evidence type="ECO:0000313" key="1">
    <source>
        <dbReference type="EMBL" id="CAD7233544.1"/>
    </source>
</evidence>
<dbReference type="AlphaFoldDB" id="A0A7R8WKQ2"/>